<dbReference type="BioCyc" id="MetaCyc:MONOMER-13070"/>
<name>Q5VJ87_9BURK</name>
<proteinExistence type="predicted"/>
<dbReference type="InterPro" id="IPR015953">
    <property type="entry name" value="Me_mOase_g_dom2"/>
</dbReference>
<dbReference type="AlphaFoldDB" id="Q5VJ87"/>
<protein>
    <submittedName>
        <fullName evidence="1">Butane monooxygenase gamma subunit</fullName>
    </submittedName>
</protein>
<keyword evidence="1" id="KW-0503">Monooxygenase</keyword>
<dbReference type="PIRSF" id="PIRSF018503">
    <property type="entry name" value="Me_mOase_g"/>
    <property type="match status" value="1"/>
</dbReference>
<dbReference type="Pfam" id="PF02964">
    <property type="entry name" value="MeMO_Hyd_G"/>
    <property type="match status" value="1"/>
</dbReference>
<evidence type="ECO:0000313" key="1">
    <source>
        <dbReference type="EMBL" id="AAR98537.1"/>
    </source>
</evidence>
<keyword evidence="1" id="KW-0560">Oxidoreductase</keyword>
<accession>Q5VJ87</accession>
<dbReference type="EMBL" id="AY438629">
    <property type="protein sequence ID" value="AAR98537.1"/>
    <property type="molecule type" value="Genomic_DNA"/>
</dbReference>
<dbReference type="Gene3D" id="1.20.1280.30">
    <property type="entry name" value="Methane monooxygenase, gamma chain, domain 2"/>
    <property type="match status" value="1"/>
</dbReference>
<gene>
    <name evidence="1" type="primary">bmoZ</name>
</gene>
<dbReference type="GO" id="GO:0015049">
    <property type="term" value="F:methane monooxygenase [NAD(P)H] activity"/>
    <property type="evidence" value="ECO:0007669"/>
    <property type="project" value="InterPro"/>
</dbReference>
<reference evidence="1" key="1">
    <citation type="journal article" date="2005" name="Environ. Microbiol.">
        <title>Proposed involvement of a soluble methane monooxygenase homologue in the cyclohexane-dependent growth of a new Brachymonas species.</title>
        <authorList>
            <person name="Brzostowicz P.C."/>
            <person name="Walters D.M."/>
            <person name="Jackson R.E."/>
            <person name="Halsey K.H."/>
            <person name="Ni H."/>
            <person name="Rouviere P.E."/>
        </authorList>
    </citation>
    <scope>NUCLEOTIDE SEQUENCE</scope>
</reference>
<dbReference type="InterPro" id="IPR004222">
    <property type="entry name" value="Me_mOase_g"/>
</dbReference>
<dbReference type="SUPFAM" id="SSF47152">
    <property type="entry name" value="Methane monooxygenase hydrolase, gamma subunit"/>
    <property type="match status" value="1"/>
</dbReference>
<dbReference type="InterPro" id="IPR015952">
    <property type="entry name" value="Me_mOase_g_dom1"/>
</dbReference>
<sequence length="168" mass="19680">MMAEHWYHTPVRDEWLEKIAALRTVQEGIAMLQQFRKEHTGPDRLTYELKKEANWIESRIEMRVAQLHSEATIANAALLEKTIDGRDPVEITEEWLKKAEDIDCPIEMQRLCTAYRKAWKPPMMPINYFAPVEKKLVSKLLKLRAPNYLTTPVEELRKLHNATLISVQ</sequence>
<dbReference type="InterPro" id="IPR036123">
    <property type="entry name" value="Me_mOase_sf_g"/>
</dbReference>
<dbReference type="GO" id="GO:0015947">
    <property type="term" value="P:methane metabolic process"/>
    <property type="evidence" value="ECO:0007669"/>
    <property type="project" value="InterPro"/>
</dbReference>
<dbReference type="Gene3D" id="1.20.1280.10">
    <property type="entry name" value="Methane monooxygenase, gamma chain, domain 1"/>
    <property type="match status" value="1"/>
</dbReference>
<organism evidence="1">
    <name type="scientific">Brachymonas petroleovorans</name>
    <dbReference type="NCBI Taxonomy" id="240505"/>
    <lineage>
        <taxon>Bacteria</taxon>
        <taxon>Pseudomonadati</taxon>
        <taxon>Pseudomonadota</taxon>
        <taxon>Betaproteobacteria</taxon>
        <taxon>Burkholderiales</taxon>
        <taxon>Comamonadaceae</taxon>
        <taxon>Brachymonas</taxon>
    </lineage>
</organism>